<protein>
    <recommendedName>
        <fullName evidence="3">DUF1292 domain-containing protein</fullName>
    </recommendedName>
</protein>
<evidence type="ECO:0000313" key="2">
    <source>
        <dbReference type="Proteomes" id="UP000279029"/>
    </source>
</evidence>
<accession>A0A3P7SCB8</accession>
<evidence type="ECO:0000313" key="1">
    <source>
        <dbReference type="EMBL" id="VDN49359.1"/>
    </source>
</evidence>
<name>A0A3P7SCB8_9FIRM</name>
<evidence type="ECO:0008006" key="3">
    <source>
        <dbReference type="Google" id="ProtNLM"/>
    </source>
</evidence>
<reference evidence="1 2" key="1">
    <citation type="submission" date="2018-09" db="EMBL/GenBank/DDBJ databases">
        <authorList>
            <person name="Postec A."/>
        </authorList>
    </citation>
    <scope>NUCLEOTIDE SEQUENCE [LARGE SCALE GENOMIC DNA]</scope>
    <source>
        <strain evidence="1">70B-A</strain>
    </source>
</reference>
<keyword evidence="2" id="KW-1185">Reference proteome</keyword>
<gene>
    <name evidence="1" type="ORF">PATL70BA_3424</name>
</gene>
<dbReference type="AlphaFoldDB" id="A0A3P7SCB8"/>
<dbReference type="EMBL" id="LR130778">
    <property type="protein sequence ID" value="VDN49359.1"/>
    <property type="molecule type" value="Genomic_DNA"/>
</dbReference>
<sequence>MDKIKFTFEETGENVVFCVLGNTQVNEVAYILVVDENEIEDEDMTAYILKATEADDMDIIYEIVDNDEELSVVVPILEKFLDDFEIEL</sequence>
<dbReference type="Proteomes" id="UP000279029">
    <property type="component" value="Chromosome"/>
</dbReference>
<proteinExistence type="predicted"/>
<dbReference type="RefSeq" id="WP_125138333.1">
    <property type="nucleotide sequence ID" value="NZ_LR130778.1"/>
</dbReference>
<dbReference type="KEGG" id="cbar:PATL70BA_3424"/>
<dbReference type="OrthoDB" id="1934714at2"/>
<dbReference type="InterPro" id="IPR009711">
    <property type="entry name" value="UPF0473"/>
</dbReference>
<dbReference type="Pfam" id="PF06949">
    <property type="entry name" value="DUF1292"/>
    <property type="match status" value="1"/>
</dbReference>
<organism evidence="1 2">
    <name type="scientific">Petrocella atlantisensis</name>
    <dbReference type="NCBI Taxonomy" id="2173034"/>
    <lineage>
        <taxon>Bacteria</taxon>
        <taxon>Bacillati</taxon>
        <taxon>Bacillota</taxon>
        <taxon>Clostridia</taxon>
        <taxon>Lachnospirales</taxon>
        <taxon>Vallitaleaceae</taxon>
        <taxon>Petrocella</taxon>
    </lineage>
</organism>